<evidence type="ECO:0000313" key="3">
    <source>
        <dbReference type="EMBL" id="WCE14686.1"/>
    </source>
</evidence>
<dbReference type="GO" id="GO:0016706">
    <property type="term" value="F:2-oxoglutarate-dependent dioxygenase activity"/>
    <property type="evidence" value="ECO:0007669"/>
    <property type="project" value="UniProtKB-ARBA"/>
</dbReference>
<dbReference type="InterPro" id="IPR003819">
    <property type="entry name" value="TauD/TfdA-like"/>
</dbReference>
<proteinExistence type="predicted"/>
<dbReference type="EMBL" id="CP116347">
    <property type="protein sequence ID" value="WCE14686.1"/>
    <property type="molecule type" value="Genomic_DNA"/>
</dbReference>
<dbReference type="AlphaFoldDB" id="A0AAX3LGN3"/>
<evidence type="ECO:0000256" key="1">
    <source>
        <dbReference type="ARBA" id="ARBA00023002"/>
    </source>
</evidence>
<accession>A0AAX3LGN3</accession>
<gene>
    <name evidence="3" type="ORF">PHA72_07430</name>
</gene>
<evidence type="ECO:0000313" key="4">
    <source>
        <dbReference type="Proteomes" id="UP001210538"/>
    </source>
</evidence>
<keyword evidence="3" id="KW-0223">Dioxygenase</keyword>
<dbReference type="SUPFAM" id="SSF51197">
    <property type="entry name" value="Clavaminate synthase-like"/>
    <property type="match status" value="1"/>
</dbReference>
<dbReference type="Gene3D" id="3.60.130.10">
    <property type="entry name" value="Clavaminate synthase-like"/>
    <property type="match status" value="1"/>
</dbReference>
<dbReference type="Pfam" id="PF02668">
    <property type="entry name" value="TauD"/>
    <property type="match status" value="1"/>
</dbReference>
<evidence type="ECO:0000259" key="2">
    <source>
        <dbReference type="Pfam" id="PF02668"/>
    </source>
</evidence>
<protein>
    <submittedName>
        <fullName evidence="3">TauD/TfdA family dioxygenase</fullName>
    </submittedName>
</protein>
<dbReference type="RefSeq" id="WP_126547868.1">
    <property type="nucleotide sequence ID" value="NZ_CP116347.1"/>
</dbReference>
<keyword evidence="4" id="KW-1185">Reference proteome</keyword>
<organism evidence="3 4">
    <name type="scientific">Enterobacter ludwigii</name>
    <dbReference type="NCBI Taxonomy" id="299767"/>
    <lineage>
        <taxon>Bacteria</taxon>
        <taxon>Pseudomonadati</taxon>
        <taxon>Pseudomonadota</taxon>
        <taxon>Gammaproteobacteria</taxon>
        <taxon>Enterobacterales</taxon>
        <taxon>Enterobacteriaceae</taxon>
        <taxon>Enterobacter</taxon>
        <taxon>Enterobacter cloacae complex</taxon>
    </lineage>
</organism>
<feature type="domain" description="TauD/TfdA-like" evidence="2">
    <location>
        <begin position="61"/>
        <end position="309"/>
    </location>
</feature>
<reference evidence="3 4" key="1">
    <citation type="submission" date="2023-01" db="EMBL/GenBank/DDBJ databases">
        <title>Genome sequence resource and annotation of Enterobacter ludwigii, an economically important pathogen of seedling wilt with strawberry.</title>
        <authorList>
            <person name="Xie Y."/>
        </authorList>
    </citation>
    <scope>NUCLEOTIDE SEQUENCE [LARGE SCALE GENOMIC DNA]</scope>
    <source>
        <strain evidence="3 4">CM-TZ4</strain>
    </source>
</reference>
<dbReference type="Proteomes" id="UP001210538">
    <property type="component" value="Chromosome"/>
</dbReference>
<dbReference type="InterPro" id="IPR042098">
    <property type="entry name" value="TauD-like_sf"/>
</dbReference>
<name>A0AAX3LGN3_9ENTR</name>
<sequence>MNIKEISKANIMDNVSHLIIPEKIKQKFKKISGYENLRTNENILLLWKDIRQIVDPENIISDLIQKEVATHGHAIVSGFPVDNDKPETPVGTMEYKPKGEYLTEKTLIYLSSLFGRPHAYIQENNGEYIHDLYPIKGNETVAAGTGSEVDLEFHTEIAFDINKPDYLILTAVRSRSDQNVPTTLVNVNPILNRLTNDELNILQEKNFFIRAPYSFSDGDDIYYLRPLANLNNGNDFSFNFNFNSGVTFCVSQKAEQLFEKLRREFNDNVQKALLQPGSALIIDNNKMLHGRSLFKPKFDGKDRWLQRIYVKKEGVK</sequence>
<keyword evidence="1" id="KW-0560">Oxidoreductase</keyword>